<dbReference type="AlphaFoldDB" id="X1GAC7"/>
<feature type="domain" description="IspG C-terminal" evidence="4">
    <location>
        <begin position="1"/>
        <end position="84"/>
    </location>
</feature>
<dbReference type="PANTHER" id="PTHR30454:SF0">
    <property type="entry name" value="4-HYDROXY-3-METHYLBUT-2-EN-1-YL DIPHOSPHATE SYNTHASE (FERREDOXIN), CHLOROPLASTIC"/>
    <property type="match status" value="1"/>
</dbReference>
<name>X1GAC7_9ZZZZ</name>
<keyword evidence="3" id="KW-0411">Iron-sulfur</keyword>
<dbReference type="Gene3D" id="3.30.413.10">
    <property type="entry name" value="Sulfite Reductase Hemoprotein, domain 1"/>
    <property type="match status" value="1"/>
</dbReference>
<dbReference type="InterPro" id="IPR058579">
    <property type="entry name" value="IspG_C"/>
</dbReference>
<protein>
    <recommendedName>
        <fullName evidence="4">IspG C-terminal domain-containing protein</fullName>
    </recommendedName>
</protein>
<evidence type="ECO:0000256" key="1">
    <source>
        <dbReference type="ARBA" id="ARBA00022723"/>
    </source>
</evidence>
<evidence type="ECO:0000256" key="2">
    <source>
        <dbReference type="ARBA" id="ARBA00023004"/>
    </source>
</evidence>
<dbReference type="Pfam" id="PF26540">
    <property type="entry name" value="GcpE_C"/>
    <property type="match status" value="1"/>
</dbReference>
<keyword evidence="2" id="KW-0408">Iron</keyword>
<comment type="caution">
    <text evidence="5">The sequence shown here is derived from an EMBL/GenBank/DDBJ whole genome shotgun (WGS) entry which is preliminary data.</text>
</comment>
<dbReference type="GO" id="GO:0046429">
    <property type="term" value="F:4-hydroxy-3-methylbut-2-en-1-yl diphosphate synthase activity (ferredoxin)"/>
    <property type="evidence" value="ECO:0007669"/>
    <property type="project" value="InterPro"/>
</dbReference>
<dbReference type="GO" id="GO:0016114">
    <property type="term" value="P:terpenoid biosynthetic process"/>
    <property type="evidence" value="ECO:0007669"/>
    <property type="project" value="InterPro"/>
</dbReference>
<dbReference type="GO" id="GO:0051536">
    <property type="term" value="F:iron-sulfur cluster binding"/>
    <property type="evidence" value="ECO:0007669"/>
    <property type="project" value="UniProtKB-KW"/>
</dbReference>
<evidence type="ECO:0000256" key="3">
    <source>
        <dbReference type="ARBA" id="ARBA00023014"/>
    </source>
</evidence>
<organism evidence="5">
    <name type="scientific">marine sediment metagenome</name>
    <dbReference type="NCBI Taxonomy" id="412755"/>
    <lineage>
        <taxon>unclassified sequences</taxon>
        <taxon>metagenomes</taxon>
        <taxon>ecological metagenomes</taxon>
    </lineage>
</organism>
<dbReference type="SUPFAM" id="SSF56014">
    <property type="entry name" value="Nitrite and sulphite reductase 4Fe-4S domain-like"/>
    <property type="match status" value="1"/>
</dbReference>
<dbReference type="PANTHER" id="PTHR30454">
    <property type="entry name" value="4-HYDROXY-3-METHYLBUT-2-EN-1-YL DIPHOSPHATE SYNTHASE"/>
    <property type="match status" value="1"/>
</dbReference>
<gene>
    <name evidence="5" type="ORF">S03H2_40133</name>
</gene>
<dbReference type="EMBL" id="BARU01024863">
    <property type="protein sequence ID" value="GAH54187.1"/>
    <property type="molecule type" value="Genomic_DNA"/>
</dbReference>
<dbReference type="GO" id="GO:0019288">
    <property type="term" value="P:isopentenyl diphosphate biosynthetic process, methylerythritol 4-phosphate pathway"/>
    <property type="evidence" value="ECO:0007669"/>
    <property type="project" value="TreeGrafter"/>
</dbReference>
<keyword evidence="1" id="KW-0479">Metal-binding</keyword>
<sequence>CPTCGRTTDDLKQIVDEIEKITTGIKKNLKLAVMGCIVNGPGEAKDADLGIAFGKEKAAVFLKGRVIKRVDKNIASKELKKELERLV</sequence>
<dbReference type="InterPro" id="IPR004588">
    <property type="entry name" value="IspG_bac-typ"/>
</dbReference>
<dbReference type="GO" id="GO:0046872">
    <property type="term" value="F:metal ion binding"/>
    <property type="evidence" value="ECO:0007669"/>
    <property type="project" value="UniProtKB-KW"/>
</dbReference>
<evidence type="ECO:0000313" key="5">
    <source>
        <dbReference type="EMBL" id="GAH54187.1"/>
    </source>
</evidence>
<evidence type="ECO:0000259" key="4">
    <source>
        <dbReference type="Pfam" id="PF26540"/>
    </source>
</evidence>
<dbReference type="InterPro" id="IPR045854">
    <property type="entry name" value="NO2/SO3_Rdtase_4Fe4S_sf"/>
</dbReference>
<reference evidence="5" key="1">
    <citation type="journal article" date="2014" name="Front. Microbiol.">
        <title>High frequency of phylogenetically diverse reductive dehalogenase-homologous genes in deep subseafloor sedimentary metagenomes.</title>
        <authorList>
            <person name="Kawai M."/>
            <person name="Futagami T."/>
            <person name="Toyoda A."/>
            <person name="Takaki Y."/>
            <person name="Nishi S."/>
            <person name="Hori S."/>
            <person name="Arai W."/>
            <person name="Tsubouchi T."/>
            <person name="Morono Y."/>
            <person name="Uchiyama I."/>
            <person name="Ito T."/>
            <person name="Fujiyama A."/>
            <person name="Inagaki F."/>
            <person name="Takami H."/>
        </authorList>
    </citation>
    <scope>NUCLEOTIDE SEQUENCE</scope>
    <source>
        <strain evidence="5">Expedition CK06-06</strain>
    </source>
</reference>
<feature type="non-terminal residue" evidence="5">
    <location>
        <position position="1"/>
    </location>
</feature>
<proteinExistence type="predicted"/>
<accession>X1GAC7</accession>